<keyword evidence="2" id="KW-1185">Reference proteome</keyword>
<reference evidence="1 2" key="1">
    <citation type="submission" date="2019-12" db="EMBL/GenBank/DDBJ databases">
        <title>Genomic-based taxomic classification of the family Erythrobacteraceae.</title>
        <authorList>
            <person name="Xu L."/>
        </authorList>
    </citation>
    <scope>NUCLEOTIDE SEQUENCE [LARGE SCALE GENOMIC DNA]</scope>
    <source>
        <strain evidence="1 2">KCTC 42006</strain>
    </source>
</reference>
<evidence type="ECO:0000313" key="1">
    <source>
        <dbReference type="EMBL" id="MXO82041.1"/>
    </source>
</evidence>
<evidence type="ECO:0008006" key="3">
    <source>
        <dbReference type="Google" id="ProtNLM"/>
    </source>
</evidence>
<sequence length="267" mass="29620">MAQLQLKTLEPSTDWQLEAEPDRCRIQRTFGTGEDVTALSLEQGLGHTNFNLTISGALVDQPMGRWIRFAFGPSEANNYREFTLGKSASGQPEVKVYGTTLAPHINEGNGTFIPDPLDPSRLGAIRYMTIKLVPATPFALVVGPMDKAVVSLNKCIKDKFAKFTPAHNEYSVHAEPTISPGKWFKKGDFPGELFFKGENALVEFSLIVDDTGTPNFCEITNSTRPQKFDESVCLKLLRTARFTPARNKDGQPVPDPWSSRILFQIPD</sequence>
<name>A0A844YZY2_9SPHN</name>
<proteinExistence type="predicted"/>
<dbReference type="RefSeq" id="WP_160612381.1">
    <property type="nucleotide sequence ID" value="NZ_JAUFQM010000001.1"/>
</dbReference>
<dbReference type="AlphaFoldDB" id="A0A844YZY2"/>
<dbReference type="Proteomes" id="UP000460290">
    <property type="component" value="Unassembled WGS sequence"/>
</dbReference>
<protein>
    <recommendedName>
        <fullName evidence="3">TonB C-terminal domain-containing protein</fullName>
    </recommendedName>
</protein>
<dbReference type="EMBL" id="WTYZ01000001">
    <property type="protein sequence ID" value="MXO82041.1"/>
    <property type="molecule type" value="Genomic_DNA"/>
</dbReference>
<evidence type="ECO:0000313" key="2">
    <source>
        <dbReference type="Proteomes" id="UP000460290"/>
    </source>
</evidence>
<dbReference type="OrthoDB" id="7585155at2"/>
<accession>A0A844YZY2</accession>
<gene>
    <name evidence="1" type="ORF">GRI35_01470</name>
</gene>
<comment type="caution">
    <text evidence="1">The sequence shown here is derived from an EMBL/GenBank/DDBJ whole genome shotgun (WGS) entry which is preliminary data.</text>
</comment>
<organism evidence="1 2">
    <name type="scientific">Pontixanthobacter aestiaquae</name>
    <dbReference type="NCBI Taxonomy" id="1509367"/>
    <lineage>
        <taxon>Bacteria</taxon>
        <taxon>Pseudomonadati</taxon>
        <taxon>Pseudomonadota</taxon>
        <taxon>Alphaproteobacteria</taxon>
        <taxon>Sphingomonadales</taxon>
        <taxon>Erythrobacteraceae</taxon>
        <taxon>Pontixanthobacter</taxon>
    </lineage>
</organism>
<dbReference type="Gene3D" id="3.30.1150.10">
    <property type="match status" value="1"/>
</dbReference>